<dbReference type="AlphaFoldDB" id="A0A560IZI1"/>
<evidence type="ECO:0000256" key="3">
    <source>
        <dbReference type="ARBA" id="ARBA00022722"/>
    </source>
</evidence>
<sequence length="861" mass="93040">MVIRGNAWGKYDDESLTSHHLAHHSADVAACFEFIISLPVIQARFEKLAGRPLTPTMRAQLTAVTFLHDAGKLHPGFQAKGWPKGIWQGPLHGHGAEGRALLMSGGAPAAVRRALRLAEIPWWIDAQPFVLAALSHHGRPLTGLAMHAGWTTVSTPDFTYDPQEAAGIFGHALHSWFPEAFGDGDRQELPDNPALQHLFAGLVALADWIGSDRDYFPFEAMFREDYIQTARKGAREALSAIRIDLEAVRSRAHGRTGFEILTGFAAPAPHQRAIVDLPLSERLIILEAETGAGKTEAAFWRFARLFEAGLVDGLYFALPTRAAALQLHGRVDRMLKRMLGAAALEAVLAVPGYLKSGEIQGRPLPNWQVRWDDDGTAAEDILAARWAAESTRRFLAAPVAVGTVDQAMLAGLQVKHAHLRAACLARSLLVIDEIHASSHFERAIQTDLLEAHLDRGGYALLMSATLGSSARARWLHGRKANPPSFADAVATPYPALWCRGAQAPIAVETSGQEKGVAMALAPGWKAEAVAERAIAAARAGAKVLVIRNTVKAAVAAWEAVRANGGEALLLPIAGGPALHHSRFASEDRALLDAAVQRVLSPGEARPNGGMIVIGSQTLEQSLDIDADFLITDLCPVDVLLQRLGRLHRHSRVSRPCGFEKPQCVVMAPDRGLDPLLAPAFENGLGAWRDDSGSVSGIYLDLSMLELTQRLIADHPQWSIPSMNRFLVESATHDEPIAALHAELGGSWDSYRNVVIGLGMAQAGAGRMRLLQVNEPFGDEPFPENEEKVRTRLGGEGIRLTLPNPIKGPFGETITALTLPAHWSAGVDASGAVTVENADGGMRIGIGGRWFRYDRRGLSRRL</sequence>
<evidence type="ECO:0000256" key="8">
    <source>
        <dbReference type="ARBA" id="ARBA00022840"/>
    </source>
</evidence>
<proteinExistence type="inferred from homology"/>
<evidence type="ECO:0000256" key="7">
    <source>
        <dbReference type="ARBA" id="ARBA00022806"/>
    </source>
</evidence>
<accession>A0A560IZI1</accession>
<dbReference type="GO" id="GO:0051607">
    <property type="term" value="P:defense response to virus"/>
    <property type="evidence" value="ECO:0007669"/>
    <property type="project" value="UniProtKB-KW"/>
</dbReference>
<evidence type="ECO:0000256" key="4">
    <source>
        <dbReference type="ARBA" id="ARBA00022723"/>
    </source>
</evidence>
<keyword evidence="7" id="KW-0347">Helicase</keyword>
<evidence type="ECO:0000313" key="12">
    <source>
        <dbReference type="Proteomes" id="UP000318050"/>
    </source>
</evidence>
<dbReference type="GO" id="GO:0046872">
    <property type="term" value="F:metal ion binding"/>
    <property type="evidence" value="ECO:0007669"/>
    <property type="project" value="UniProtKB-KW"/>
</dbReference>
<dbReference type="NCBIfam" id="TIGR01596">
    <property type="entry name" value="cas3_HD"/>
    <property type="match status" value="1"/>
</dbReference>
<keyword evidence="9" id="KW-0051">Antiviral defense</keyword>
<protein>
    <submittedName>
        <fullName evidence="11">CRISPR-associated Cas3 family helicase</fullName>
    </submittedName>
</protein>
<name>A0A560IZI1_9PROT</name>
<dbReference type="GO" id="GO:0016787">
    <property type="term" value="F:hydrolase activity"/>
    <property type="evidence" value="ECO:0007669"/>
    <property type="project" value="UniProtKB-KW"/>
</dbReference>
<dbReference type="SUPFAM" id="SSF52540">
    <property type="entry name" value="P-loop containing nucleoside triphosphate hydrolases"/>
    <property type="match status" value="1"/>
</dbReference>
<evidence type="ECO:0000256" key="9">
    <source>
        <dbReference type="ARBA" id="ARBA00023118"/>
    </source>
</evidence>
<dbReference type="Gene3D" id="1.10.3210.30">
    <property type="match status" value="1"/>
</dbReference>
<dbReference type="SMART" id="SM00487">
    <property type="entry name" value="DEXDc"/>
    <property type="match status" value="1"/>
</dbReference>
<feature type="domain" description="HD Cas3-type" evidence="10">
    <location>
        <begin position="14"/>
        <end position="209"/>
    </location>
</feature>
<dbReference type="Pfam" id="PF22590">
    <property type="entry name" value="Cas3-like_C_2"/>
    <property type="match status" value="1"/>
</dbReference>
<dbReference type="NCBIfam" id="TIGR01587">
    <property type="entry name" value="cas3_core"/>
    <property type="match status" value="1"/>
</dbReference>
<evidence type="ECO:0000256" key="2">
    <source>
        <dbReference type="ARBA" id="ARBA00009046"/>
    </source>
</evidence>
<evidence type="ECO:0000256" key="6">
    <source>
        <dbReference type="ARBA" id="ARBA00022801"/>
    </source>
</evidence>
<dbReference type="GO" id="GO:0003724">
    <property type="term" value="F:RNA helicase activity"/>
    <property type="evidence" value="ECO:0007669"/>
    <property type="project" value="TreeGrafter"/>
</dbReference>
<dbReference type="Gene3D" id="3.40.50.300">
    <property type="entry name" value="P-loop containing nucleotide triphosphate hydrolases"/>
    <property type="match status" value="1"/>
</dbReference>
<dbReference type="InterPro" id="IPR038257">
    <property type="entry name" value="CRISPR-assoc_Cas3_HD_sf"/>
</dbReference>
<evidence type="ECO:0000313" key="11">
    <source>
        <dbReference type="EMBL" id="TWB64423.1"/>
    </source>
</evidence>
<gene>
    <name evidence="11" type="ORF">FBZ92_101319</name>
</gene>
<comment type="caution">
    <text evidence="11">The sequence shown here is derived from an EMBL/GenBank/DDBJ whole genome shotgun (WGS) entry which is preliminary data.</text>
</comment>
<dbReference type="GO" id="GO:0004518">
    <property type="term" value="F:nuclease activity"/>
    <property type="evidence" value="ECO:0007669"/>
    <property type="project" value="UniProtKB-KW"/>
</dbReference>
<dbReference type="InterPro" id="IPR050547">
    <property type="entry name" value="DEAD_box_RNA_helicases"/>
</dbReference>
<dbReference type="PROSITE" id="PS51643">
    <property type="entry name" value="HD_CAS3"/>
    <property type="match status" value="1"/>
</dbReference>
<dbReference type="InterPro" id="IPR006474">
    <property type="entry name" value="Helicase_Cas3_CRISPR-ass_core"/>
</dbReference>
<dbReference type="InterPro" id="IPR014001">
    <property type="entry name" value="Helicase_ATP-bd"/>
</dbReference>
<keyword evidence="3" id="KW-0540">Nuclease</keyword>
<dbReference type="InterPro" id="IPR054712">
    <property type="entry name" value="Cas3-like_dom"/>
</dbReference>
<comment type="similarity">
    <text evidence="1">In the N-terminal section; belongs to the CRISPR-associated nuclease Cas3-HD family.</text>
</comment>
<dbReference type="GO" id="GO:0005524">
    <property type="term" value="F:ATP binding"/>
    <property type="evidence" value="ECO:0007669"/>
    <property type="project" value="UniProtKB-KW"/>
</dbReference>
<dbReference type="Pfam" id="PF18019">
    <property type="entry name" value="Cas3_HD"/>
    <property type="match status" value="1"/>
</dbReference>
<dbReference type="GO" id="GO:0003723">
    <property type="term" value="F:RNA binding"/>
    <property type="evidence" value="ECO:0007669"/>
    <property type="project" value="TreeGrafter"/>
</dbReference>
<keyword evidence="5" id="KW-0547">Nucleotide-binding</keyword>
<comment type="similarity">
    <text evidence="2">In the central section; belongs to the CRISPR-associated helicase Cas3 family.</text>
</comment>
<evidence type="ECO:0000256" key="5">
    <source>
        <dbReference type="ARBA" id="ARBA00022741"/>
    </source>
</evidence>
<keyword evidence="4" id="KW-0479">Metal-binding</keyword>
<keyword evidence="6" id="KW-0378">Hydrolase</keyword>
<dbReference type="PANTHER" id="PTHR47963">
    <property type="entry name" value="DEAD-BOX ATP-DEPENDENT RNA HELICASE 47, MITOCHONDRIAL"/>
    <property type="match status" value="1"/>
</dbReference>
<reference evidence="11 12" key="1">
    <citation type="submission" date="2019-06" db="EMBL/GenBank/DDBJ databases">
        <title>Genomic Encyclopedia of Type Strains, Phase IV (KMG-V): Genome sequencing to study the core and pangenomes of soil and plant-associated prokaryotes.</title>
        <authorList>
            <person name="Whitman W."/>
        </authorList>
    </citation>
    <scope>NUCLEOTIDE SEQUENCE [LARGE SCALE GENOMIC DNA]</scope>
    <source>
        <strain evidence="11 12">BR 11140</strain>
    </source>
</reference>
<dbReference type="InterPro" id="IPR027417">
    <property type="entry name" value="P-loop_NTPase"/>
</dbReference>
<evidence type="ECO:0000259" key="10">
    <source>
        <dbReference type="PROSITE" id="PS51643"/>
    </source>
</evidence>
<dbReference type="EMBL" id="VITT01000001">
    <property type="protein sequence ID" value="TWB64423.1"/>
    <property type="molecule type" value="Genomic_DNA"/>
</dbReference>
<dbReference type="InterPro" id="IPR006483">
    <property type="entry name" value="CRISPR-assoc_Cas3_HD"/>
</dbReference>
<dbReference type="CDD" id="cd09641">
    <property type="entry name" value="Cas3''_I"/>
    <property type="match status" value="1"/>
</dbReference>
<dbReference type="PANTHER" id="PTHR47963:SF9">
    <property type="entry name" value="CRISPR-ASSOCIATED ENDONUCLEASE_HELICASE CAS3"/>
    <property type="match status" value="1"/>
</dbReference>
<dbReference type="Proteomes" id="UP000318050">
    <property type="component" value="Unassembled WGS sequence"/>
</dbReference>
<organism evidence="11 12">
    <name type="scientific">Nitrospirillum amazonense</name>
    <dbReference type="NCBI Taxonomy" id="28077"/>
    <lineage>
        <taxon>Bacteria</taxon>
        <taxon>Pseudomonadati</taxon>
        <taxon>Pseudomonadota</taxon>
        <taxon>Alphaproteobacteria</taxon>
        <taxon>Rhodospirillales</taxon>
        <taxon>Azospirillaceae</taxon>
        <taxon>Nitrospirillum</taxon>
    </lineage>
</organism>
<keyword evidence="8" id="KW-0067">ATP-binding</keyword>
<evidence type="ECO:0000256" key="1">
    <source>
        <dbReference type="ARBA" id="ARBA00006847"/>
    </source>
</evidence>